<comment type="caution">
    <text evidence="1">The sequence shown here is derived from an EMBL/GenBank/DDBJ whole genome shotgun (WGS) entry which is preliminary data.</text>
</comment>
<proteinExistence type="predicted"/>
<gene>
    <name evidence="1" type="ORF">KUCAC02_028082</name>
</gene>
<reference evidence="1" key="1">
    <citation type="submission" date="2022-05" db="EMBL/GenBank/DDBJ databases">
        <title>Chromosome-level genome of Chaenocephalus aceratus.</title>
        <authorList>
            <person name="Park H."/>
        </authorList>
    </citation>
    <scope>NUCLEOTIDE SEQUENCE</scope>
    <source>
        <strain evidence="1">KU_202001</strain>
    </source>
</reference>
<feature type="non-terminal residue" evidence="1">
    <location>
        <position position="1"/>
    </location>
</feature>
<accession>A0ACB9X1G1</accession>
<dbReference type="Proteomes" id="UP001057452">
    <property type="component" value="Chromosome 9"/>
</dbReference>
<name>A0ACB9X1G1_CHAAC</name>
<protein>
    <submittedName>
        <fullName evidence="1">Uncharacterized protein</fullName>
    </submittedName>
</protein>
<feature type="non-terminal residue" evidence="1">
    <location>
        <position position="66"/>
    </location>
</feature>
<dbReference type="EMBL" id="CM043793">
    <property type="protein sequence ID" value="KAI4820090.1"/>
    <property type="molecule type" value="Genomic_DNA"/>
</dbReference>
<evidence type="ECO:0000313" key="2">
    <source>
        <dbReference type="Proteomes" id="UP001057452"/>
    </source>
</evidence>
<organism evidence="1 2">
    <name type="scientific">Chaenocephalus aceratus</name>
    <name type="common">Blackfin icefish</name>
    <name type="synonym">Chaenichthys aceratus</name>
    <dbReference type="NCBI Taxonomy" id="36190"/>
    <lineage>
        <taxon>Eukaryota</taxon>
        <taxon>Metazoa</taxon>
        <taxon>Chordata</taxon>
        <taxon>Craniata</taxon>
        <taxon>Vertebrata</taxon>
        <taxon>Euteleostomi</taxon>
        <taxon>Actinopterygii</taxon>
        <taxon>Neopterygii</taxon>
        <taxon>Teleostei</taxon>
        <taxon>Neoteleostei</taxon>
        <taxon>Acanthomorphata</taxon>
        <taxon>Eupercaria</taxon>
        <taxon>Perciformes</taxon>
        <taxon>Notothenioidei</taxon>
        <taxon>Channichthyidae</taxon>
        <taxon>Chaenocephalus</taxon>
    </lineage>
</organism>
<evidence type="ECO:0000313" key="1">
    <source>
        <dbReference type="EMBL" id="KAI4820090.1"/>
    </source>
</evidence>
<sequence length="66" mass="7174">ALDSDWLTVPLPHCCSAHSTLRALCVGVWVTYERSQCEVAVDAEVVQISIITLLDISVLIPPLAEL</sequence>
<keyword evidence="2" id="KW-1185">Reference proteome</keyword>